<dbReference type="EMBL" id="VYDO01000107">
    <property type="protein sequence ID" value="MYG38005.1"/>
    <property type="molecule type" value="Genomic_DNA"/>
</dbReference>
<gene>
    <name evidence="2" type="ORF">F4162_03155</name>
</gene>
<name>A0A6B1F8C1_9SYNE</name>
<comment type="caution">
    <text evidence="2">The sequence shown here is derived from an EMBL/GenBank/DDBJ whole genome shotgun (WGS) entry which is preliminary data.</text>
</comment>
<accession>A0A6B1F8C1</accession>
<dbReference type="AlphaFoldDB" id="A0A6B1F8C1"/>
<proteinExistence type="predicted"/>
<dbReference type="Pfam" id="PF12183">
    <property type="entry name" value="NotI"/>
    <property type="match status" value="1"/>
</dbReference>
<organism evidence="2">
    <name type="scientific">Synechococcus sp. SB0676_bin_10</name>
    <dbReference type="NCBI Taxonomy" id="2604869"/>
    <lineage>
        <taxon>Bacteria</taxon>
        <taxon>Bacillati</taxon>
        <taxon>Cyanobacteriota</taxon>
        <taxon>Cyanophyceae</taxon>
        <taxon>Synechococcales</taxon>
        <taxon>Synechococcaceae</taxon>
        <taxon>Synechococcus</taxon>
    </lineage>
</organism>
<sequence>MISRSVAGEPVIVCPTRFEQDGMVTRWLAEIVGFQPDDVMLAREVPFMRSTTTGKPAGKIDLVIASQHQGLRWFGLEVQAVYFSGAGMEAEFMALRQDRHDQPPYPLHNRRPDWRSSSAKRLMPQLRIKGPTLRRWHSKIAVAVDRPFFASIGGPSAQPSQDLDAGDVVWLVPELRDGQLVRDHWEVQTLESSSERLLAADAVTRVDFERVLLQKLQLLQGE</sequence>
<dbReference type="InterPro" id="IPR022009">
    <property type="entry name" value="Resctriction_endonuc_II_NotI"/>
</dbReference>
<evidence type="ECO:0000259" key="1">
    <source>
        <dbReference type="Pfam" id="PF12183"/>
    </source>
</evidence>
<reference evidence="2" key="1">
    <citation type="submission" date="2019-09" db="EMBL/GenBank/DDBJ databases">
        <title>Characterisation of the sponge microbiome using genome-centric metagenomics.</title>
        <authorList>
            <person name="Engelberts J.P."/>
            <person name="Robbins S.J."/>
            <person name="De Goeij J.M."/>
            <person name="Aranda M."/>
            <person name="Bell S.C."/>
            <person name="Webster N.S."/>
        </authorList>
    </citation>
    <scope>NUCLEOTIDE SEQUENCE</scope>
    <source>
        <strain evidence="2">SB0676_bin_10</strain>
    </source>
</reference>
<protein>
    <recommendedName>
        <fullName evidence="1">Restriction endonuclease type II NotI domain-containing protein</fullName>
    </recommendedName>
</protein>
<evidence type="ECO:0000313" key="2">
    <source>
        <dbReference type="EMBL" id="MYG38005.1"/>
    </source>
</evidence>
<feature type="domain" description="Restriction endonuclease type II NotI" evidence="1">
    <location>
        <begin position="7"/>
        <end position="178"/>
    </location>
</feature>